<feature type="compositionally biased region" description="Basic and acidic residues" evidence="1">
    <location>
        <begin position="579"/>
        <end position="591"/>
    </location>
</feature>
<feature type="region of interest" description="Disordered" evidence="1">
    <location>
        <begin position="175"/>
        <end position="239"/>
    </location>
</feature>
<dbReference type="Proteomes" id="UP000269721">
    <property type="component" value="Unassembled WGS sequence"/>
</dbReference>
<feature type="region of interest" description="Disordered" evidence="1">
    <location>
        <begin position="558"/>
        <end position="593"/>
    </location>
</feature>
<dbReference type="OrthoDB" id="2163019at2759"/>
<feature type="region of interest" description="Disordered" evidence="1">
    <location>
        <begin position="139"/>
        <end position="159"/>
    </location>
</feature>
<keyword evidence="3" id="KW-1185">Reference proteome</keyword>
<feature type="compositionally biased region" description="Basic residues" evidence="1">
    <location>
        <begin position="465"/>
        <end position="476"/>
    </location>
</feature>
<sequence>MDLSSNSPQLLGRPSSVNRRVSRASRSQSVADQPDLDFEEARRQLELQQDHVSFRLPDLYRSHLRRLELRAEAAQNPVTVPTRILFANFTRPQYRQPKKVALKPIYKAPLPEWQKKPVVPPRKNRALNILKQGPMRFKDAPVKRDSRPTTGVMWDGDEADRVRDSRASYATPTYASLARRSPAASKVLDQKAGRSPWSGLFSRGSPRSAGGKEFGARTASASSGETLGAPNEREDSGDLMFSPIMSRRESRIMREEDGVGSRYSRRESRTMRDSVVQVTVEERAELPIMILAPTASCAAFASAAVSRSPSRYPLADYGGMRSRAGSLSRNFHGSMMLLRGGTADFHGSMMWADVKSRIVTHQPRPRSKKIRTHITVETPARRAQLDEVDRISASFARHNMEPPRKLLERALLRPEEVVRTPPVRPPAPPASHALHARIDTPKVESVTSDESTDDDADAVDGRPQSNKRRARKRHHAATPLAIQSLLARPLIRASSSDQLLDEAGKVTAPRINSWWSRAEYRAMRKRFAKLKDQRAHEKFMEKLMRDHTQKPFNAFITSRPRTAESATRDSKYRPITQNADREGASGPRRAEAPIPGAVEYMSWVPAATPRPTHRPLSASSSIFGGGWGGAETVARRRTQSERPQSRNSDFSLPSHARATSVGNDSFSSLWAR</sequence>
<gene>
    <name evidence="2" type="ORF">BDK51DRAFT_32417</name>
</gene>
<dbReference type="AlphaFoldDB" id="A0A4P9WH20"/>
<proteinExistence type="predicted"/>
<evidence type="ECO:0000313" key="2">
    <source>
        <dbReference type="EMBL" id="RKO89816.1"/>
    </source>
</evidence>
<reference evidence="3" key="1">
    <citation type="journal article" date="2018" name="Nat. Microbiol.">
        <title>Leveraging single-cell genomics to expand the fungal tree of life.</title>
        <authorList>
            <person name="Ahrendt S.R."/>
            <person name="Quandt C.A."/>
            <person name="Ciobanu D."/>
            <person name="Clum A."/>
            <person name="Salamov A."/>
            <person name="Andreopoulos B."/>
            <person name="Cheng J.F."/>
            <person name="Woyke T."/>
            <person name="Pelin A."/>
            <person name="Henrissat B."/>
            <person name="Reynolds N.K."/>
            <person name="Benny G.L."/>
            <person name="Smith M.E."/>
            <person name="James T.Y."/>
            <person name="Grigoriev I.V."/>
        </authorList>
    </citation>
    <scope>NUCLEOTIDE SEQUENCE [LARGE SCALE GENOMIC DNA]</scope>
</reference>
<feature type="compositionally biased region" description="Polar residues" evidence="1">
    <location>
        <begin position="660"/>
        <end position="672"/>
    </location>
</feature>
<accession>A0A4P9WH20</accession>
<evidence type="ECO:0000256" key="1">
    <source>
        <dbReference type="SAM" id="MobiDB-lite"/>
    </source>
</evidence>
<protein>
    <submittedName>
        <fullName evidence="2">Uncharacterized protein</fullName>
    </submittedName>
</protein>
<name>A0A4P9WH20_9FUNG</name>
<feature type="region of interest" description="Disordered" evidence="1">
    <location>
        <begin position="609"/>
        <end position="672"/>
    </location>
</feature>
<dbReference type="EMBL" id="KZ995872">
    <property type="protein sequence ID" value="RKO89816.1"/>
    <property type="molecule type" value="Genomic_DNA"/>
</dbReference>
<feature type="region of interest" description="Disordered" evidence="1">
    <location>
        <begin position="1"/>
        <end position="35"/>
    </location>
</feature>
<feature type="region of interest" description="Disordered" evidence="1">
    <location>
        <begin position="417"/>
        <end position="476"/>
    </location>
</feature>
<evidence type="ECO:0000313" key="3">
    <source>
        <dbReference type="Proteomes" id="UP000269721"/>
    </source>
</evidence>
<feature type="compositionally biased region" description="Low complexity" evidence="1">
    <location>
        <begin position="13"/>
        <end position="30"/>
    </location>
</feature>
<organism evidence="2 3">
    <name type="scientific">Blyttiomyces helicus</name>
    <dbReference type="NCBI Taxonomy" id="388810"/>
    <lineage>
        <taxon>Eukaryota</taxon>
        <taxon>Fungi</taxon>
        <taxon>Fungi incertae sedis</taxon>
        <taxon>Chytridiomycota</taxon>
        <taxon>Chytridiomycota incertae sedis</taxon>
        <taxon>Chytridiomycetes</taxon>
        <taxon>Chytridiomycetes incertae sedis</taxon>
        <taxon>Blyttiomyces</taxon>
    </lineage>
</organism>